<evidence type="ECO:0000256" key="5">
    <source>
        <dbReference type="ARBA" id="ARBA00022692"/>
    </source>
</evidence>
<dbReference type="AlphaFoldDB" id="A0A318JQS8"/>
<keyword evidence="5 8" id="KW-0812">Transmembrane</keyword>
<dbReference type="SUPFAM" id="SSF54523">
    <property type="entry name" value="Pili subunits"/>
    <property type="match status" value="2"/>
</dbReference>
<dbReference type="Pfam" id="PF07963">
    <property type="entry name" value="N_methyl"/>
    <property type="match status" value="1"/>
</dbReference>
<evidence type="ECO:0000256" key="3">
    <source>
        <dbReference type="ARBA" id="ARBA00022481"/>
    </source>
</evidence>
<proteinExistence type="predicted"/>
<reference evidence="9 10" key="1">
    <citation type="submission" date="2018-05" db="EMBL/GenBank/DDBJ databases">
        <title>Genomic Encyclopedia of Type Strains, Phase IV (KMG-IV): sequencing the most valuable type-strain genomes for metagenomic binning, comparative biology and taxonomic classification.</title>
        <authorList>
            <person name="Goeker M."/>
        </authorList>
    </citation>
    <scope>NUCLEOTIDE SEQUENCE [LARGE SCALE GENOMIC DNA]</scope>
    <source>
        <strain evidence="9 10">DSM 19792</strain>
    </source>
</reference>
<evidence type="ECO:0000256" key="8">
    <source>
        <dbReference type="SAM" id="Phobius"/>
    </source>
</evidence>
<dbReference type="InterPro" id="IPR012902">
    <property type="entry name" value="N_methyl_site"/>
</dbReference>
<feature type="transmembrane region" description="Helical" evidence="8">
    <location>
        <begin position="21"/>
        <end position="41"/>
    </location>
</feature>
<comment type="subcellular location">
    <subcellularLocation>
        <location evidence="1">Cell inner membrane</location>
        <topology evidence="1">Single-pass membrane protein</topology>
    </subcellularLocation>
</comment>
<evidence type="ECO:0000313" key="10">
    <source>
        <dbReference type="Proteomes" id="UP000247792"/>
    </source>
</evidence>
<evidence type="ECO:0000256" key="7">
    <source>
        <dbReference type="ARBA" id="ARBA00023136"/>
    </source>
</evidence>
<evidence type="ECO:0000256" key="2">
    <source>
        <dbReference type="ARBA" id="ARBA00022475"/>
    </source>
</evidence>
<dbReference type="PANTHER" id="PTHR39583:SF2">
    <property type="entry name" value="TYPE II SECRETION SYSTEM PROTEIN J"/>
    <property type="match status" value="1"/>
</dbReference>
<dbReference type="EMBL" id="QJKB01000001">
    <property type="protein sequence ID" value="PXX46690.1"/>
    <property type="molecule type" value="Genomic_DNA"/>
</dbReference>
<keyword evidence="2" id="KW-1003">Cell membrane</keyword>
<evidence type="ECO:0000256" key="1">
    <source>
        <dbReference type="ARBA" id="ARBA00004377"/>
    </source>
</evidence>
<dbReference type="GO" id="GO:0015628">
    <property type="term" value="P:protein secretion by the type II secretion system"/>
    <property type="evidence" value="ECO:0007669"/>
    <property type="project" value="TreeGrafter"/>
</dbReference>
<protein>
    <submittedName>
        <fullName evidence="9">Type II secretion system protein J (GspJ)</fullName>
    </submittedName>
</protein>
<accession>A0A318JQS8</accession>
<organism evidence="9 10">
    <name type="scientific">Undibacterium pigrum</name>
    <dbReference type="NCBI Taxonomy" id="401470"/>
    <lineage>
        <taxon>Bacteria</taxon>
        <taxon>Pseudomonadati</taxon>
        <taxon>Pseudomonadota</taxon>
        <taxon>Betaproteobacteria</taxon>
        <taxon>Burkholderiales</taxon>
        <taxon>Oxalobacteraceae</taxon>
        <taxon>Undibacterium</taxon>
    </lineage>
</organism>
<dbReference type="GO" id="GO:0005886">
    <property type="term" value="C:plasma membrane"/>
    <property type="evidence" value="ECO:0007669"/>
    <property type="project" value="UniProtKB-SubCell"/>
</dbReference>
<gene>
    <name evidence="9" type="ORF">DFR42_101263</name>
</gene>
<sequence>MRSKLTAGSKKHTSRLSAAGFTLIELLVAISILAIIAVLGWRGLDSIVRARVLLTAEMEQTRGMQLAFAQLENDCAHLVDASNFTGREVLSAVGPRLVMVRNVFEENQPTRLQVVVYRVRDGVLNRREMLPTRELAVLDQDWQSALADAEVSPSIALQSQVTGFEMRTWKEGENGWRNGGTELAGVEKPAPAPGIPFKSGKLTGLEISIQISGRELPATKVFLLGAV</sequence>
<evidence type="ECO:0000313" key="9">
    <source>
        <dbReference type="EMBL" id="PXX46690.1"/>
    </source>
</evidence>
<keyword evidence="6 8" id="KW-1133">Transmembrane helix</keyword>
<evidence type="ECO:0000256" key="4">
    <source>
        <dbReference type="ARBA" id="ARBA00022519"/>
    </source>
</evidence>
<keyword evidence="7 8" id="KW-0472">Membrane</keyword>
<dbReference type="Proteomes" id="UP000247792">
    <property type="component" value="Unassembled WGS sequence"/>
</dbReference>
<dbReference type="PANTHER" id="PTHR39583">
    <property type="entry name" value="TYPE II SECRETION SYSTEM PROTEIN J-RELATED"/>
    <property type="match status" value="1"/>
</dbReference>
<dbReference type="InterPro" id="IPR051621">
    <property type="entry name" value="T2SS_protein_J"/>
</dbReference>
<keyword evidence="3" id="KW-0488">Methylation</keyword>
<dbReference type="InterPro" id="IPR045584">
    <property type="entry name" value="Pilin-like"/>
</dbReference>
<dbReference type="RefSeq" id="WP_110253146.1">
    <property type="nucleotide sequence ID" value="NZ_QJKB01000001.1"/>
</dbReference>
<dbReference type="OrthoDB" id="9029037at2"/>
<keyword evidence="4" id="KW-0997">Cell inner membrane</keyword>
<name>A0A318JQS8_9BURK</name>
<dbReference type="NCBIfam" id="TIGR02532">
    <property type="entry name" value="IV_pilin_GFxxxE"/>
    <property type="match status" value="1"/>
</dbReference>
<evidence type="ECO:0000256" key="6">
    <source>
        <dbReference type="ARBA" id="ARBA00022989"/>
    </source>
</evidence>
<comment type="caution">
    <text evidence="9">The sequence shown here is derived from an EMBL/GenBank/DDBJ whole genome shotgun (WGS) entry which is preliminary data.</text>
</comment>
<dbReference type="PROSITE" id="PS00409">
    <property type="entry name" value="PROKAR_NTER_METHYL"/>
    <property type="match status" value="1"/>
</dbReference>
<keyword evidence="10" id="KW-1185">Reference proteome</keyword>